<feature type="domain" description="Helicase ATP-binding" evidence="10">
    <location>
        <begin position="1349"/>
        <end position="1526"/>
    </location>
</feature>
<keyword evidence="3" id="KW-0547">Nucleotide-binding</keyword>
<dbReference type="SUPFAM" id="SSF52540">
    <property type="entry name" value="P-loop containing nucleoside triphosphate hydrolases"/>
    <property type="match status" value="2"/>
</dbReference>
<evidence type="ECO:0000256" key="2">
    <source>
        <dbReference type="ARBA" id="ARBA00022737"/>
    </source>
</evidence>
<sequence length="1968" mass="202736">MSGKGSRLQKLLNLIDGGSSLPTRKAAAAQIAGIASAHPAQLPAILAAVSRHLRHKDWDARVAAGHCLGLLAEHFAHHTPADLQAAAAAGVAAVPDVKQEGVEAGDSGAAADSELSHLLSFSSFNVQQVLAQGTPMLASGGEEYELPQETANLSRAEQLRLQRGNLKQRLGLGGGLMEGLMDTTDLLGDEDLLAGEAGGTTPAPSRGGSAKRQHSSGGAPSRPAPPPAAQQKDASQLLASMGGGLSARERAAALRRAKSLKRSASSGVGAGGTGGPSPSKRAKGAVEPGAPQAAAGSGNGSVGAEAQGPSAEVLAQEWQDVACGGRWPFQSLCDQLCLDVLHTAWEVRHGAALALREVLRSQAGAAAVHAPVAPQPGGWSAASGRGKLALGPVSVADVTAAAAANARWLEDCAIHLLCVLALDRFGDFVSDQVVAPVRETAAQAMGAVARPLPQHALPSLLGALRQLSEHSGEWEVRHGGLLGLKYVMAARSDALDPALLQAVLPAAVIGLQDRDDDVQAVAAEALLPAAGLLAGGAAPQGADRVRELLWHALLELEELSPATGSVMALLAAIHSSPAAAAPDPGLAGLVPRLWPFLRHQLASVRLATVRCLSALLRSQPLPALLPGQELQRALRLLFQCLLRERSGDVLAASQAAWQQLVEGAQPQALTSAVAAAVAPAPGQGQQPRPAAGAAVAPGVPVLAALFRLAASPANSSLDASLLLTVPLPRRRPGGIGSKAALASRAQQQAAGASEQQVAQQQQQQQEQQQRRESLVVEADGEGGHTTRMRLAAAQALGQLAHALSRSPAAAAAPPQQQVEALLRGNSATGRLLAAFVVTHWAQLRCPDAAGRAEGPGQGEAEGEGQGAVPPLDPDLQQLLAVLLEVLAAPAAAAEPYAELAGVTAQLRGQASALISRALQAGLVLSPPGPLPSLAHQGAAALAAQVPQGAPADLLLARQAVSDTAALLQASEAVLNTGVAAAQAAAVVRLGCLPPKLNSLIQPLVAAIRREPQPALQDAAAEGLARLTLLCAQRTPCPNDRIIKNVCGFACGDPLAVPSAATPPDLEAELGGGEAGGGSRATLTPTPHQQQQELAAQALTLARRGGEAALRCMARLAGAHLQQRLPQLWECAAAPLQVVQAAGQAAGVPQLQAAVHALHVLAVLAPALHPQLAAQLEGLLPLVVVCLQHGNAALKLAAARCTAALAQAHTVALMPAILRHLTPLLAGSAPASSRLGALLALHLAVPLLGLALVPYSLLVVVPLMGRMSDPQPAARAAAARTFAAVVGVMPLAQGAGEPPGLDAEQRAVLAAEGRFLQQLLDNSAVDDYALPIELNGSLRRYQQEGINWLAFLRRFGLHGVLADDMGLGKTLQTTAMLAAHTHEQRQRFAASGAAADRPLPHLVVCPSTLVAHWPFEVSKFVGPAVLRVLQYHGGPAERAVLRRRLPDHDVVVMSYESLRGDVDWVCAQAWSYCVLDEGHAIRNPASKVAQAAKRAGLAAQHRLLLSGTPVQNNVAELWSLFDFLMPGLLGSERQFNARYGRTLQAARVSKRGSAEAEAGLLAVEGLHRQVTPFVLRRTKDGVLADLPPKIVQDVVVEPSALQQALYQEFQDSQALAQITGLAGGGGLGGEGGAAPPPHVFQSLLYLRKLCSHPLLVLDPAVPQHMQAVQKVLQGGKGGKDWQAARASLASNLAHAPKLAALQQLLLDAGIGTDPSTTLGAGDGGGDDEAGSGGGAEGCGHRVLVFAQLKGLLDLVEAHVLAPLRVSSLRIDGGVEAAERFRRVQRFNADPTIDVMLLTTAVGGLGLNLTAADTVIFLEHDWNPMKDLQAMDRAHRLGQQRTVNVYRLLVRGTLEEQIMSLQRFKLDVAETLVNADNASLAAMDTGNLLDLFTLQEPAAAAAAGRPPAQQQQGGVGEAAAAAAAAGGGKKAGGGGLQSVLAGLGDLEASEAQYADEFSLAAYQALLTKQA</sequence>
<evidence type="ECO:0000259" key="11">
    <source>
        <dbReference type="PROSITE" id="PS51194"/>
    </source>
</evidence>
<dbReference type="InterPro" id="IPR001650">
    <property type="entry name" value="Helicase_C-like"/>
</dbReference>
<dbReference type="PANTHER" id="PTHR36498">
    <property type="entry name" value="TATA-BINDING PROTEIN-ASSOCIATED FACTOR 172"/>
    <property type="match status" value="1"/>
</dbReference>
<feature type="region of interest" description="Disordered" evidence="9">
    <location>
        <begin position="734"/>
        <end position="775"/>
    </location>
</feature>
<feature type="compositionally biased region" description="Gly residues" evidence="9">
    <location>
        <begin position="853"/>
        <end position="865"/>
    </location>
</feature>
<feature type="region of interest" description="Disordered" evidence="9">
    <location>
        <begin position="848"/>
        <end position="868"/>
    </location>
</feature>
<dbReference type="InterPro" id="IPR014001">
    <property type="entry name" value="Helicase_ATP-bd"/>
</dbReference>
<dbReference type="InterPro" id="IPR022707">
    <property type="entry name" value="Mot1_central_dom"/>
</dbReference>
<dbReference type="SMART" id="SM00490">
    <property type="entry name" value="HELICc"/>
    <property type="match status" value="1"/>
</dbReference>
<dbReference type="SMART" id="SM00487">
    <property type="entry name" value="DEXDc"/>
    <property type="match status" value="1"/>
</dbReference>
<keyword evidence="2" id="KW-0677">Repeat</keyword>
<dbReference type="GO" id="GO:0005524">
    <property type="term" value="F:ATP binding"/>
    <property type="evidence" value="ECO:0007669"/>
    <property type="project" value="UniProtKB-KW"/>
</dbReference>
<dbReference type="Gene3D" id="3.40.50.300">
    <property type="entry name" value="P-loop containing nucleotide triphosphate hydrolases"/>
    <property type="match status" value="1"/>
</dbReference>
<comment type="caution">
    <text evidence="12">The sequence shown here is derived from an EMBL/GenBank/DDBJ whole genome shotgun (WGS) entry which is preliminary data.</text>
</comment>
<proteinExistence type="predicted"/>
<reference evidence="12" key="1">
    <citation type="journal article" date="2019" name="Plant J.">
        <title>Chlorella vulgaris genome assembly and annotation reveals the molecular basis for metabolic acclimation to high light conditions.</title>
        <authorList>
            <person name="Cecchin M."/>
            <person name="Marcolungo L."/>
            <person name="Rossato M."/>
            <person name="Girolomoni L."/>
            <person name="Cosentino E."/>
            <person name="Cuine S."/>
            <person name="Li-Beisson Y."/>
            <person name="Delledonne M."/>
            <person name="Ballottari M."/>
        </authorList>
    </citation>
    <scope>NUCLEOTIDE SEQUENCE</scope>
    <source>
        <strain evidence="12">211/11P</strain>
    </source>
</reference>
<dbReference type="InterPro" id="IPR027417">
    <property type="entry name" value="P-loop_NTPase"/>
</dbReference>
<dbReference type="InterPro" id="IPR038718">
    <property type="entry name" value="SNF2-like_sf"/>
</dbReference>
<dbReference type="GO" id="GO:0016887">
    <property type="term" value="F:ATP hydrolysis activity"/>
    <property type="evidence" value="ECO:0007669"/>
    <property type="project" value="InterPro"/>
</dbReference>
<dbReference type="PROSITE" id="PS51194">
    <property type="entry name" value="HELICASE_CTER"/>
    <property type="match status" value="1"/>
</dbReference>
<evidence type="ECO:0000313" key="12">
    <source>
        <dbReference type="EMBL" id="KAI3435532.1"/>
    </source>
</evidence>
<dbReference type="EMBL" id="SIDB01000002">
    <property type="protein sequence ID" value="KAI3435532.1"/>
    <property type="molecule type" value="Genomic_DNA"/>
</dbReference>
<dbReference type="InterPro" id="IPR000330">
    <property type="entry name" value="SNF2_N"/>
</dbReference>
<evidence type="ECO:0000313" key="13">
    <source>
        <dbReference type="Proteomes" id="UP001055712"/>
    </source>
</evidence>
<feature type="region of interest" description="Disordered" evidence="9">
    <location>
        <begin position="192"/>
        <end position="236"/>
    </location>
</feature>
<dbReference type="InterPro" id="IPR044078">
    <property type="entry name" value="Mot1_ATP-bd"/>
</dbReference>
<organism evidence="12 13">
    <name type="scientific">Chlorella vulgaris</name>
    <name type="common">Green alga</name>
    <dbReference type="NCBI Taxonomy" id="3077"/>
    <lineage>
        <taxon>Eukaryota</taxon>
        <taxon>Viridiplantae</taxon>
        <taxon>Chlorophyta</taxon>
        <taxon>core chlorophytes</taxon>
        <taxon>Trebouxiophyceae</taxon>
        <taxon>Chlorellales</taxon>
        <taxon>Chlorellaceae</taxon>
        <taxon>Chlorella clade</taxon>
        <taxon>Chlorella</taxon>
    </lineage>
</organism>
<reference evidence="12" key="2">
    <citation type="submission" date="2020-11" db="EMBL/GenBank/DDBJ databases">
        <authorList>
            <person name="Cecchin M."/>
            <person name="Marcolungo L."/>
            <person name="Rossato M."/>
            <person name="Girolomoni L."/>
            <person name="Cosentino E."/>
            <person name="Cuine S."/>
            <person name="Li-Beisson Y."/>
            <person name="Delledonne M."/>
            <person name="Ballottari M."/>
        </authorList>
    </citation>
    <scope>NUCLEOTIDE SEQUENCE</scope>
    <source>
        <strain evidence="12">211/11P</strain>
        <tissue evidence="12">Whole cell</tissue>
    </source>
</reference>
<dbReference type="Pfam" id="PF12054">
    <property type="entry name" value="DUF3535"/>
    <property type="match status" value="1"/>
</dbReference>
<dbReference type="InterPro" id="IPR016024">
    <property type="entry name" value="ARM-type_fold"/>
</dbReference>
<protein>
    <submittedName>
        <fullName evidence="12">Uncharacterized protein</fullName>
    </submittedName>
</protein>
<feature type="region of interest" description="Disordered" evidence="9">
    <location>
        <begin position="1061"/>
        <end position="1084"/>
    </location>
</feature>
<dbReference type="InterPro" id="IPR044972">
    <property type="entry name" value="Mot1"/>
</dbReference>
<dbReference type="CDD" id="cd18793">
    <property type="entry name" value="SF2_C_SNF"/>
    <property type="match status" value="1"/>
</dbReference>
<evidence type="ECO:0000256" key="3">
    <source>
        <dbReference type="ARBA" id="ARBA00022741"/>
    </source>
</evidence>
<dbReference type="PANTHER" id="PTHR36498:SF1">
    <property type="entry name" value="TATA-BINDING PROTEIN-ASSOCIATED FACTOR 172"/>
    <property type="match status" value="1"/>
</dbReference>
<keyword evidence="4" id="KW-0378">Hydrolase</keyword>
<evidence type="ECO:0000256" key="7">
    <source>
        <dbReference type="ARBA" id="ARBA00023125"/>
    </source>
</evidence>
<keyword evidence="5" id="KW-0347">Helicase</keyword>
<dbReference type="SUPFAM" id="SSF48371">
    <property type="entry name" value="ARM repeat"/>
    <property type="match status" value="1"/>
</dbReference>
<dbReference type="Gene3D" id="1.25.10.10">
    <property type="entry name" value="Leucine-rich Repeat Variant"/>
    <property type="match status" value="3"/>
</dbReference>
<dbReference type="OrthoDB" id="10252227at2759"/>
<keyword evidence="13" id="KW-1185">Reference proteome</keyword>
<evidence type="ECO:0000256" key="4">
    <source>
        <dbReference type="ARBA" id="ARBA00022801"/>
    </source>
</evidence>
<keyword evidence="6" id="KW-0067">ATP-binding</keyword>
<feature type="region of interest" description="Disordered" evidence="9">
    <location>
        <begin position="252"/>
        <end position="308"/>
    </location>
</feature>
<evidence type="ECO:0000256" key="8">
    <source>
        <dbReference type="ARBA" id="ARBA00023242"/>
    </source>
</evidence>
<evidence type="ECO:0000256" key="5">
    <source>
        <dbReference type="ARBA" id="ARBA00022806"/>
    </source>
</evidence>
<feature type="compositionally biased region" description="Low complexity" evidence="9">
    <location>
        <begin position="739"/>
        <end position="767"/>
    </location>
</feature>
<evidence type="ECO:0000256" key="9">
    <source>
        <dbReference type="SAM" id="MobiDB-lite"/>
    </source>
</evidence>
<name>A0A9D4TW14_CHLVU</name>
<evidence type="ECO:0000256" key="1">
    <source>
        <dbReference type="ARBA" id="ARBA00004123"/>
    </source>
</evidence>
<dbReference type="Gene3D" id="3.40.50.10810">
    <property type="entry name" value="Tandem AAA-ATPase domain"/>
    <property type="match status" value="1"/>
</dbReference>
<dbReference type="InterPro" id="IPR011989">
    <property type="entry name" value="ARM-like"/>
</dbReference>
<accession>A0A9D4TW14</accession>
<dbReference type="PROSITE" id="PS51192">
    <property type="entry name" value="HELICASE_ATP_BIND_1"/>
    <property type="match status" value="1"/>
</dbReference>
<comment type="subcellular location">
    <subcellularLocation>
        <location evidence="1">Nucleus</location>
    </subcellularLocation>
</comment>
<dbReference type="GO" id="GO:0003677">
    <property type="term" value="F:DNA binding"/>
    <property type="evidence" value="ECO:0007669"/>
    <property type="project" value="UniProtKB-KW"/>
</dbReference>
<dbReference type="CDD" id="cd17999">
    <property type="entry name" value="DEXHc_Mot1"/>
    <property type="match status" value="1"/>
</dbReference>
<feature type="domain" description="Helicase C-terminal" evidence="11">
    <location>
        <begin position="1729"/>
        <end position="1884"/>
    </location>
</feature>
<dbReference type="Proteomes" id="UP001055712">
    <property type="component" value="Unassembled WGS sequence"/>
</dbReference>
<dbReference type="GO" id="GO:0004386">
    <property type="term" value="F:helicase activity"/>
    <property type="evidence" value="ECO:0007669"/>
    <property type="project" value="UniProtKB-KW"/>
</dbReference>
<feature type="compositionally biased region" description="Gly residues" evidence="9">
    <location>
        <begin position="1069"/>
        <end position="1078"/>
    </location>
</feature>
<dbReference type="Pfam" id="PF00176">
    <property type="entry name" value="SNF2-rel_dom"/>
    <property type="match status" value="1"/>
</dbReference>
<keyword evidence="8" id="KW-0539">Nucleus</keyword>
<dbReference type="GO" id="GO:0017025">
    <property type="term" value="F:TBP-class protein binding"/>
    <property type="evidence" value="ECO:0007669"/>
    <property type="project" value="InterPro"/>
</dbReference>
<evidence type="ECO:0000259" key="10">
    <source>
        <dbReference type="PROSITE" id="PS51192"/>
    </source>
</evidence>
<gene>
    <name evidence="12" type="ORF">D9Q98_001597</name>
</gene>
<keyword evidence="7" id="KW-0238">DNA-binding</keyword>
<dbReference type="Pfam" id="PF00271">
    <property type="entry name" value="Helicase_C"/>
    <property type="match status" value="1"/>
</dbReference>
<dbReference type="InterPro" id="IPR049730">
    <property type="entry name" value="SNF2/RAD54-like_C"/>
</dbReference>
<dbReference type="GO" id="GO:0005634">
    <property type="term" value="C:nucleus"/>
    <property type="evidence" value="ECO:0007669"/>
    <property type="project" value="UniProtKB-SubCell"/>
</dbReference>
<evidence type="ECO:0000256" key="6">
    <source>
        <dbReference type="ARBA" id="ARBA00022840"/>
    </source>
</evidence>